<evidence type="ECO:0000313" key="9">
    <source>
        <dbReference type="Proteomes" id="UP000249873"/>
    </source>
</evidence>
<comment type="catalytic activity">
    <reaction evidence="1 7">
        <text>dTDP-4-dehydro-6-deoxy-alpha-D-glucose = dTDP-4-dehydro-beta-L-rhamnose</text>
        <dbReference type="Rhea" id="RHEA:16969"/>
        <dbReference type="ChEBI" id="CHEBI:57649"/>
        <dbReference type="ChEBI" id="CHEBI:62830"/>
        <dbReference type="EC" id="5.1.3.13"/>
    </reaction>
</comment>
<dbReference type="KEGG" id="als:DJ013_21255"/>
<evidence type="ECO:0000256" key="6">
    <source>
        <dbReference type="PIRSR" id="PIRSR600888-3"/>
    </source>
</evidence>
<gene>
    <name evidence="8" type="primary">rfbC</name>
    <name evidence="8" type="ORF">DJ013_21255</name>
</gene>
<dbReference type="Proteomes" id="UP000249873">
    <property type="component" value="Chromosome"/>
</dbReference>
<dbReference type="OrthoDB" id="9800680at2"/>
<dbReference type="GO" id="GO:0008830">
    <property type="term" value="F:dTDP-4-dehydrorhamnose 3,5-epimerase activity"/>
    <property type="evidence" value="ECO:0007669"/>
    <property type="project" value="UniProtKB-UniRule"/>
</dbReference>
<dbReference type="GO" id="GO:0000271">
    <property type="term" value="P:polysaccharide biosynthetic process"/>
    <property type="evidence" value="ECO:0007669"/>
    <property type="project" value="TreeGrafter"/>
</dbReference>
<comment type="subunit">
    <text evidence="7">Homodimer.</text>
</comment>
<dbReference type="EMBL" id="CP029480">
    <property type="protein sequence ID" value="AWW00575.1"/>
    <property type="molecule type" value="Genomic_DNA"/>
</dbReference>
<dbReference type="InterPro" id="IPR014710">
    <property type="entry name" value="RmlC-like_jellyroll"/>
</dbReference>
<sequence length="178" mass="20308">MEFKRSNIEGLVEIQPRIFEDARGYFFESYQYDLFKKNGIPEVFVQDNQSYSDTGVLRGLHFQREPFAQGKLVRVISGKVLDVAVDIRPDSPTYGQHKTVILDAKLNNMFYVPAGFAHGFYTIEPAIFSYKCTNLYDKASEGGIIWNDPQLNIDWGTENPNVSEKDLILPLFKDLAKG</sequence>
<dbReference type="RefSeq" id="WP_111373941.1">
    <property type="nucleotide sequence ID" value="NZ_CP029480.1"/>
</dbReference>
<accession>A0A2Z4GHU6</accession>
<dbReference type="InterPro" id="IPR011051">
    <property type="entry name" value="RmlC_Cupin_sf"/>
</dbReference>
<dbReference type="GO" id="GO:0005829">
    <property type="term" value="C:cytosol"/>
    <property type="evidence" value="ECO:0007669"/>
    <property type="project" value="TreeGrafter"/>
</dbReference>
<protein>
    <recommendedName>
        <fullName evidence="4 7">dTDP-4-dehydrorhamnose 3,5-epimerase</fullName>
        <ecNumber evidence="3 7">5.1.3.13</ecNumber>
    </recommendedName>
    <alternativeName>
        <fullName evidence="7">Thymidine diphospho-4-keto-rhamnose 3,5-epimerase</fullName>
    </alternativeName>
</protein>
<dbReference type="PANTHER" id="PTHR21047:SF2">
    <property type="entry name" value="THYMIDINE DIPHOSPHO-4-KETO-RHAMNOSE 3,5-EPIMERASE"/>
    <property type="match status" value="1"/>
</dbReference>
<organism evidence="8 9">
    <name type="scientific">Arcticibacterium luteifluviistationis</name>
    <dbReference type="NCBI Taxonomy" id="1784714"/>
    <lineage>
        <taxon>Bacteria</taxon>
        <taxon>Pseudomonadati</taxon>
        <taxon>Bacteroidota</taxon>
        <taxon>Cytophagia</taxon>
        <taxon>Cytophagales</taxon>
        <taxon>Leadbetterellaceae</taxon>
        <taxon>Arcticibacterium</taxon>
    </lineage>
</organism>
<feature type="active site" description="Proton acceptor" evidence="5">
    <location>
        <position position="61"/>
    </location>
</feature>
<proteinExistence type="inferred from homology"/>
<dbReference type="GO" id="GO:0019305">
    <property type="term" value="P:dTDP-rhamnose biosynthetic process"/>
    <property type="evidence" value="ECO:0007669"/>
    <property type="project" value="UniProtKB-UniRule"/>
</dbReference>
<dbReference type="Pfam" id="PF00908">
    <property type="entry name" value="dTDP_sugar_isom"/>
    <property type="match status" value="1"/>
</dbReference>
<dbReference type="NCBIfam" id="TIGR01221">
    <property type="entry name" value="rmlC"/>
    <property type="match status" value="1"/>
</dbReference>
<dbReference type="CDD" id="cd00438">
    <property type="entry name" value="cupin_RmlC"/>
    <property type="match status" value="1"/>
</dbReference>
<evidence type="ECO:0000256" key="1">
    <source>
        <dbReference type="ARBA" id="ARBA00001298"/>
    </source>
</evidence>
<keyword evidence="7" id="KW-0413">Isomerase</keyword>
<dbReference type="Gene3D" id="2.60.120.10">
    <property type="entry name" value="Jelly Rolls"/>
    <property type="match status" value="1"/>
</dbReference>
<feature type="site" description="Participates in a stacking interaction with the thymidine ring of dTDP-4-oxo-6-deoxyglucose" evidence="6">
    <location>
        <position position="136"/>
    </location>
</feature>
<dbReference type="SUPFAM" id="SSF51182">
    <property type="entry name" value="RmlC-like cupins"/>
    <property type="match status" value="1"/>
</dbReference>
<feature type="active site" description="Proton donor" evidence="5">
    <location>
        <position position="130"/>
    </location>
</feature>
<reference evidence="8 9" key="1">
    <citation type="submission" date="2018-05" db="EMBL/GenBank/DDBJ databases">
        <title>Complete genome sequence of Arcticibacterium luteifluviistationis SM1504T, a cytophagaceae bacterium isolated from Arctic surface seawater.</title>
        <authorList>
            <person name="Li Y."/>
            <person name="Qin Q.-L."/>
        </authorList>
    </citation>
    <scope>NUCLEOTIDE SEQUENCE [LARGE SCALE GENOMIC DNA]</scope>
    <source>
        <strain evidence="8 9">SM1504</strain>
    </source>
</reference>
<evidence type="ECO:0000313" key="8">
    <source>
        <dbReference type="EMBL" id="AWW00575.1"/>
    </source>
</evidence>
<dbReference type="EC" id="5.1.3.13" evidence="3 7"/>
<dbReference type="AlphaFoldDB" id="A0A2Z4GHU6"/>
<evidence type="ECO:0000256" key="2">
    <source>
        <dbReference type="ARBA" id="ARBA00001997"/>
    </source>
</evidence>
<comment type="similarity">
    <text evidence="7">Belongs to the dTDP-4-dehydrorhamnose 3,5-epimerase family.</text>
</comment>
<comment type="function">
    <text evidence="2 7">Catalyzes the epimerization of the C3' and C5'positions of dTDP-6-deoxy-D-xylo-4-hexulose, forming dTDP-6-deoxy-L-lyxo-4-hexulose.</text>
</comment>
<keyword evidence="9" id="KW-1185">Reference proteome</keyword>
<evidence type="ECO:0000256" key="3">
    <source>
        <dbReference type="ARBA" id="ARBA00012098"/>
    </source>
</evidence>
<evidence type="ECO:0000256" key="7">
    <source>
        <dbReference type="RuleBase" id="RU364069"/>
    </source>
</evidence>
<comment type="pathway">
    <text evidence="7">Carbohydrate biosynthesis; dTDP-L-rhamnose biosynthesis.</text>
</comment>
<evidence type="ECO:0000256" key="5">
    <source>
        <dbReference type="PIRSR" id="PIRSR600888-1"/>
    </source>
</evidence>
<dbReference type="PANTHER" id="PTHR21047">
    <property type="entry name" value="DTDP-6-DEOXY-D-GLUCOSE-3,5 EPIMERASE"/>
    <property type="match status" value="1"/>
</dbReference>
<dbReference type="UniPathway" id="UPA00124"/>
<name>A0A2Z4GHU6_9BACT</name>
<evidence type="ECO:0000256" key="4">
    <source>
        <dbReference type="ARBA" id="ARBA00019595"/>
    </source>
</evidence>
<dbReference type="InterPro" id="IPR000888">
    <property type="entry name" value="RmlC-like"/>
</dbReference>